<reference evidence="2" key="1">
    <citation type="submission" date="2019-04" db="EMBL/GenBank/DDBJ databases">
        <title>Sequencing of skin fungus with MAO and IRED activity.</title>
        <authorList>
            <person name="Marsaioli A.J."/>
            <person name="Bonatto J.M.C."/>
            <person name="Reis Junior O."/>
        </authorList>
    </citation>
    <scope>NUCLEOTIDE SEQUENCE</scope>
    <source>
        <strain evidence="2">30M1</strain>
    </source>
</reference>
<evidence type="ECO:0000313" key="3">
    <source>
        <dbReference type="Proteomes" id="UP000801428"/>
    </source>
</evidence>
<accession>A0A9P4W4X8</accession>
<proteinExistence type="predicted"/>
<comment type="caution">
    <text evidence="2">The sequence shown here is derived from an EMBL/GenBank/DDBJ whole genome shotgun (WGS) entry which is preliminary data.</text>
</comment>
<protein>
    <submittedName>
        <fullName evidence="2">Uncharacterized protein</fullName>
    </submittedName>
</protein>
<dbReference type="OrthoDB" id="4828117at2759"/>
<organism evidence="2 3">
    <name type="scientific">Curvularia kusanoi</name>
    <name type="common">Cochliobolus kusanoi</name>
    <dbReference type="NCBI Taxonomy" id="90978"/>
    <lineage>
        <taxon>Eukaryota</taxon>
        <taxon>Fungi</taxon>
        <taxon>Dikarya</taxon>
        <taxon>Ascomycota</taxon>
        <taxon>Pezizomycotina</taxon>
        <taxon>Dothideomycetes</taxon>
        <taxon>Pleosporomycetidae</taxon>
        <taxon>Pleosporales</taxon>
        <taxon>Pleosporineae</taxon>
        <taxon>Pleosporaceae</taxon>
        <taxon>Curvularia</taxon>
    </lineage>
</organism>
<dbReference type="EMBL" id="SWKU01000017">
    <property type="protein sequence ID" value="KAF2999323.1"/>
    <property type="molecule type" value="Genomic_DNA"/>
</dbReference>
<feature type="region of interest" description="Disordered" evidence="1">
    <location>
        <begin position="57"/>
        <end position="101"/>
    </location>
</feature>
<keyword evidence="3" id="KW-1185">Reference proteome</keyword>
<dbReference type="AlphaFoldDB" id="A0A9P4W4X8"/>
<gene>
    <name evidence="2" type="ORF">E8E13_005153</name>
</gene>
<dbReference type="Proteomes" id="UP000801428">
    <property type="component" value="Unassembled WGS sequence"/>
</dbReference>
<name>A0A9P4W4X8_CURKU</name>
<evidence type="ECO:0000256" key="1">
    <source>
        <dbReference type="SAM" id="MobiDB-lite"/>
    </source>
</evidence>
<sequence>MPIPWSQAEMKERLLAAVIASSSGLNMNEVARIFGKGATYDAVEGQLRKVKRLAAELREEAKDRSAPTTTPSRSKKTKDLADSPIKTPVKSGRITKSKKPVTPKVKAELFEDASVFFTAAPVEATSEEPMEEFI</sequence>
<evidence type="ECO:0000313" key="2">
    <source>
        <dbReference type="EMBL" id="KAF2999323.1"/>
    </source>
</evidence>